<reference evidence="7" key="1">
    <citation type="journal article" date="2019" name="Int. J. Syst. Evol. Microbiol.">
        <title>The Global Catalogue of Microorganisms (GCM) 10K type strain sequencing project: providing services to taxonomists for standard genome sequencing and annotation.</title>
        <authorList>
            <consortium name="The Broad Institute Genomics Platform"/>
            <consortium name="The Broad Institute Genome Sequencing Center for Infectious Disease"/>
            <person name="Wu L."/>
            <person name="Ma J."/>
        </authorList>
    </citation>
    <scope>NUCLEOTIDE SEQUENCE [LARGE SCALE GENOMIC DNA]</scope>
    <source>
        <strain evidence="7">CGMCC 1.12770</strain>
    </source>
</reference>
<dbReference type="SUPFAM" id="SSF51215">
    <property type="entry name" value="Regulatory protein AraC"/>
    <property type="match status" value="1"/>
</dbReference>
<dbReference type="PANTHER" id="PTHR43280:SF30">
    <property type="entry name" value="MMSAB OPERON REGULATORY PROTEIN"/>
    <property type="match status" value="1"/>
</dbReference>
<dbReference type="Gene3D" id="2.60.120.280">
    <property type="entry name" value="Regulatory protein AraC"/>
    <property type="match status" value="1"/>
</dbReference>
<dbReference type="Pfam" id="PF12833">
    <property type="entry name" value="HTH_18"/>
    <property type="match status" value="1"/>
</dbReference>
<dbReference type="Proteomes" id="UP000652153">
    <property type="component" value="Unassembled WGS sequence"/>
</dbReference>
<dbReference type="Pfam" id="PF02311">
    <property type="entry name" value="AraC_binding"/>
    <property type="match status" value="1"/>
</dbReference>
<dbReference type="InterPro" id="IPR018060">
    <property type="entry name" value="HTH_AraC"/>
</dbReference>
<dbReference type="SUPFAM" id="SSF46689">
    <property type="entry name" value="Homeodomain-like"/>
    <property type="match status" value="2"/>
</dbReference>
<evidence type="ECO:0000259" key="5">
    <source>
        <dbReference type="PROSITE" id="PS01124"/>
    </source>
</evidence>
<accession>A0ABQ1Z2P6</accession>
<feature type="region of interest" description="Disordered" evidence="4">
    <location>
        <begin position="1"/>
        <end position="33"/>
    </location>
</feature>
<dbReference type="EMBL" id="BMFU01000001">
    <property type="protein sequence ID" value="GGH48000.1"/>
    <property type="molecule type" value="Genomic_DNA"/>
</dbReference>
<dbReference type="InterPro" id="IPR003313">
    <property type="entry name" value="AraC-bd"/>
</dbReference>
<name>A0ABQ1Z2P6_9BACL</name>
<evidence type="ECO:0000256" key="4">
    <source>
        <dbReference type="SAM" id="MobiDB-lite"/>
    </source>
</evidence>
<keyword evidence="1" id="KW-0805">Transcription regulation</keyword>
<keyword evidence="7" id="KW-1185">Reference proteome</keyword>
<protein>
    <submittedName>
        <fullName evidence="6">AraC family transcriptional regulator</fullName>
    </submittedName>
</protein>
<evidence type="ECO:0000313" key="7">
    <source>
        <dbReference type="Proteomes" id="UP000652153"/>
    </source>
</evidence>
<dbReference type="CDD" id="cd06986">
    <property type="entry name" value="cupin_MmsR-like_N"/>
    <property type="match status" value="1"/>
</dbReference>
<evidence type="ECO:0000256" key="2">
    <source>
        <dbReference type="ARBA" id="ARBA00023125"/>
    </source>
</evidence>
<dbReference type="PROSITE" id="PS00041">
    <property type="entry name" value="HTH_ARAC_FAMILY_1"/>
    <property type="match status" value="1"/>
</dbReference>
<dbReference type="PROSITE" id="PS01124">
    <property type="entry name" value="HTH_ARAC_FAMILY_2"/>
    <property type="match status" value="1"/>
</dbReference>
<dbReference type="InterPro" id="IPR009057">
    <property type="entry name" value="Homeodomain-like_sf"/>
</dbReference>
<dbReference type="SMART" id="SM00342">
    <property type="entry name" value="HTH_ARAC"/>
    <property type="match status" value="1"/>
</dbReference>
<keyword evidence="3" id="KW-0804">Transcription</keyword>
<dbReference type="RefSeq" id="WP_229729671.1">
    <property type="nucleotide sequence ID" value="NZ_BMFU01000001.1"/>
</dbReference>
<gene>
    <name evidence="6" type="primary">msmR</name>
    <name evidence="6" type="ORF">GCM10008014_11690</name>
</gene>
<evidence type="ECO:0000313" key="6">
    <source>
        <dbReference type="EMBL" id="GGH48000.1"/>
    </source>
</evidence>
<feature type="region of interest" description="Disordered" evidence="4">
    <location>
        <begin position="310"/>
        <end position="333"/>
    </location>
</feature>
<dbReference type="Gene3D" id="1.10.10.60">
    <property type="entry name" value="Homeodomain-like"/>
    <property type="match status" value="2"/>
</dbReference>
<organism evidence="6 7">
    <name type="scientific">Paenibacillus silvae</name>
    <dbReference type="NCBI Taxonomy" id="1325358"/>
    <lineage>
        <taxon>Bacteria</taxon>
        <taxon>Bacillati</taxon>
        <taxon>Bacillota</taxon>
        <taxon>Bacilli</taxon>
        <taxon>Bacillales</taxon>
        <taxon>Paenibacillaceae</taxon>
        <taxon>Paenibacillus</taxon>
    </lineage>
</organism>
<proteinExistence type="predicted"/>
<feature type="domain" description="HTH araC/xylS-type" evidence="5">
    <location>
        <begin position="211"/>
        <end position="310"/>
    </location>
</feature>
<evidence type="ECO:0000256" key="1">
    <source>
        <dbReference type="ARBA" id="ARBA00023015"/>
    </source>
</evidence>
<feature type="compositionally biased region" description="Polar residues" evidence="4">
    <location>
        <begin position="1"/>
        <end position="31"/>
    </location>
</feature>
<keyword evidence="2" id="KW-0238">DNA-binding</keyword>
<evidence type="ECO:0000256" key="3">
    <source>
        <dbReference type="ARBA" id="ARBA00023163"/>
    </source>
</evidence>
<comment type="caution">
    <text evidence="6">The sequence shown here is derived from an EMBL/GenBank/DDBJ whole genome shotgun (WGS) entry which is preliminary data.</text>
</comment>
<dbReference type="InterPro" id="IPR018062">
    <property type="entry name" value="HTH_AraC-typ_CS"/>
</dbReference>
<sequence>MKDSNINSAETSPNTAEVPTPRSVQESTSGKSGALSYSVASNPVYYDGGALHVLFAGASQTLPGHALGPKLYDYYLLHYVEKGAGTFRTELHTYDLYAGDCFLIHPGQLVSYQSHPRNPWQYRWIAFTGSQAPQHAEEAGFRPEKSVFHAGTSCDISSWLAVMQDAFAERKESAHFTSLGTLYMILAEAQNQLSEGPTLTAGESSISRTVKQMIQYMSTQYAYPVSIEQMSASLGYNRAYLSRIFKQETGLTPVTYLLKLRIDKSRQLLRERPDLSIEQVSASVGMPDALYFSKQFKRFHGEAPSLYREKLLARPSKAKTEQSTPLKKKNSPR</sequence>
<dbReference type="InterPro" id="IPR037923">
    <property type="entry name" value="HTH-like"/>
</dbReference>
<dbReference type="PANTHER" id="PTHR43280">
    <property type="entry name" value="ARAC-FAMILY TRANSCRIPTIONAL REGULATOR"/>
    <property type="match status" value="1"/>
</dbReference>